<keyword evidence="2" id="KW-0156">Chromatin regulator</keyword>
<comment type="subcellular location">
    <subcellularLocation>
        <location evidence="1">Nucleus</location>
    </subcellularLocation>
</comment>
<name>A0AAE9JD23_CAEBR</name>
<evidence type="ECO:0000256" key="5">
    <source>
        <dbReference type="ARBA" id="ARBA00023242"/>
    </source>
</evidence>
<evidence type="ECO:0000259" key="6">
    <source>
        <dbReference type="Pfam" id="PF05712"/>
    </source>
</evidence>
<dbReference type="GO" id="GO:0006355">
    <property type="term" value="P:regulation of DNA-templated transcription"/>
    <property type="evidence" value="ECO:0007669"/>
    <property type="project" value="InterPro"/>
</dbReference>
<reference evidence="7 8" key="1">
    <citation type="submission" date="2022-04" db="EMBL/GenBank/DDBJ databases">
        <title>Chromosome-level reference genomes for two strains of Caenorhabditis briggsae: an improved platform for comparative genomics.</title>
        <authorList>
            <person name="Stevens L."/>
            <person name="Andersen E."/>
        </authorList>
    </citation>
    <scope>NUCLEOTIDE SEQUENCE [LARGE SCALE GENOMIC DNA]</scope>
    <source>
        <strain evidence="7">VX34</strain>
        <tissue evidence="7">Whole-organism</tissue>
    </source>
</reference>
<dbReference type="PROSITE" id="PS51640">
    <property type="entry name" value="MRG"/>
    <property type="match status" value="1"/>
</dbReference>
<dbReference type="EMBL" id="CP092623">
    <property type="protein sequence ID" value="UMM26779.1"/>
    <property type="molecule type" value="Genomic_DNA"/>
</dbReference>
<evidence type="ECO:0000313" key="7">
    <source>
        <dbReference type="EMBL" id="UMM26779.1"/>
    </source>
</evidence>
<dbReference type="PANTHER" id="PTHR10880">
    <property type="entry name" value="MORTALITY FACTOR 4-LIKE PROTEIN"/>
    <property type="match status" value="1"/>
</dbReference>
<gene>
    <name evidence="7" type="ORF">L5515_010339</name>
</gene>
<dbReference type="PANTHER" id="PTHR10880:SF48">
    <property type="entry name" value="MORTALITY FACTOR 4 LIKE 2"/>
    <property type="match status" value="1"/>
</dbReference>
<dbReference type="InterPro" id="IPR038217">
    <property type="entry name" value="MRG_C_sf"/>
</dbReference>
<evidence type="ECO:0000256" key="1">
    <source>
        <dbReference type="ARBA" id="ARBA00004123"/>
    </source>
</evidence>
<accession>A0AAE9JD23</accession>
<protein>
    <recommendedName>
        <fullName evidence="6">MRG domain-containing protein</fullName>
    </recommendedName>
</protein>
<evidence type="ECO:0000256" key="3">
    <source>
        <dbReference type="ARBA" id="ARBA00023015"/>
    </source>
</evidence>
<dbReference type="GO" id="GO:0006325">
    <property type="term" value="P:chromatin organization"/>
    <property type="evidence" value="ECO:0007669"/>
    <property type="project" value="UniProtKB-KW"/>
</dbReference>
<dbReference type="AlphaFoldDB" id="A0AAE9JD23"/>
<proteinExistence type="predicted"/>
<evidence type="ECO:0000256" key="4">
    <source>
        <dbReference type="ARBA" id="ARBA00023163"/>
    </source>
</evidence>
<dbReference type="InterPro" id="IPR026541">
    <property type="entry name" value="MRG_dom"/>
</dbReference>
<organism evidence="7 8">
    <name type="scientific">Caenorhabditis briggsae</name>
    <dbReference type="NCBI Taxonomy" id="6238"/>
    <lineage>
        <taxon>Eukaryota</taxon>
        <taxon>Metazoa</taxon>
        <taxon>Ecdysozoa</taxon>
        <taxon>Nematoda</taxon>
        <taxon>Chromadorea</taxon>
        <taxon>Rhabditida</taxon>
        <taxon>Rhabditina</taxon>
        <taxon>Rhabditomorpha</taxon>
        <taxon>Rhabditoidea</taxon>
        <taxon>Rhabditidae</taxon>
        <taxon>Peloderinae</taxon>
        <taxon>Caenorhabditis</taxon>
    </lineage>
</organism>
<keyword evidence="4" id="KW-0804">Transcription</keyword>
<sequence length="207" mass="24119">MEDDEEERMAQVRLRLHKPMVPMSYEVPRSLAMPLVADMKLVKNGFLTKSPAKIPLDKIVEDYLASLPKATAEEQENHSFADLSTRFIVDFFNEWLGSGLLYETERSHYNLQIKQAKKAKVIEDSENDSVNFRASGHYGLIHLLRLFSKLPDFLELDSQYQVELLNKWVTKFAEFLESNLNRYYDPLADYEPKITKEELIEIVNSRV</sequence>
<dbReference type="GO" id="GO:0005634">
    <property type="term" value="C:nucleus"/>
    <property type="evidence" value="ECO:0007669"/>
    <property type="project" value="UniProtKB-SubCell"/>
</dbReference>
<keyword evidence="3" id="KW-0805">Transcription regulation</keyword>
<keyword evidence="8" id="KW-1185">Reference proteome</keyword>
<dbReference type="Pfam" id="PF05712">
    <property type="entry name" value="MRG"/>
    <property type="match status" value="1"/>
</dbReference>
<evidence type="ECO:0000313" key="8">
    <source>
        <dbReference type="Proteomes" id="UP000829354"/>
    </source>
</evidence>
<feature type="domain" description="MRG" evidence="6">
    <location>
        <begin position="23"/>
        <end position="191"/>
    </location>
</feature>
<keyword evidence="5" id="KW-0539">Nucleus</keyword>
<dbReference type="Proteomes" id="UP000829354">
    <property type="component" value="Chromosome IV"/>
</dbReference>
<dbReference type="InterPro" id="IPR008676">
    <property type="entry name" value="MRG"/>
</dbReference>
<dbReference type="Gene3D" id="1.10.274.30">
    <property type="entry name" value="MRG domain"/>
    <property type="match status" value="1"/>
</dbReference>
<evidence type="ECO:0000256" key="2">
    <source>
        <dbReference type="ARBA" id="ARBA00022853"/>
    </source>
</evidence>